<proteinExistence type="predicted"/>
<evidence type="ECO:0000256" key="1">
    <source>
        <dbReference type="SAM" id="MobiDB-lite"/>
    </source>
</evidence>
<sequence>MAITETTAMQEAAARLRSLLARARELKPAHTIDPPLPYKAFSGSSGLPSDSSPLPPKPTQLQALAHQLNYQSVENAARGIFFERLSTSLIRGADFVEVWNLLDIVNICGDQSKDDVAVHSFKANHTLGQCDPSLVWWLIEELLDSQEIDGCRVVFDYLESRRARLIETHFKHRHLVVLRACNELLRRLSRAEEAVFCGRIFMFLFQGFPLGERSSVNPKGEFHKENITAYETIPLSEHQNVAQVGSQKDVEMTGMSNKLPLDAKEKTPGQTTLLEEDELYPIFWKLQEAFSNPPDYFFKDKRTEEFKRGLEATLDKFIAVPKVNQAAASESRSGNERSADEMEHEEGAGNTFNPKYLTSKELFSLELSDLAFQRHIVVQALILLDFLLSLTERAKKKLSDINPQKALQYEYTLSEQDTEWAEKMKRSIATYLSPLRDTEGLYYHRMVNTVLSRDKNWVRWKLENCPQITREPVRSEAFAVARDGAKSACAAKRLRPSALGSLNLDFLVDGDNNASGTQRLNDSARILLPDAEALVKEVEMADLDMDFAVTDEEKQHLQESKTSKTWRALRLASKTRLSMFDQVDDGRNLQCLAAQQQGPDSNIKGGEHGGGGDHKPVEHTTVEVGRSGQ</sequence>
<feature type="region of interest" description="Disordered" evidence="1">
    <location>
        <begin position="327"/>
        <end position="352"/>
    </location>
</feature>
<gene>
    <name evidence="2" type="ORF">BLS_009013</name>
</gene>
<dbReference type="AlphaFoldDB" id="A0A8H3Z477"/>
<comment type="caution">
    <text evidence="2">The sequence shown here is derived from an EMBL/GenBank/DDBJ whole genome shotgun (WGS) entry which is preliminary data.</text>
</comment>
<feature type="compositionally biased region" description="Basic and acidic residues" evidence="1">
    <location>
        <begin position="605"/>
        <end position="621"/>
    </location>
</feature>
<dbReference type="PANTHER" id="PTHR13265:SF0">
    <property type="entry name" value="HPR1"/>
    <property type="match status" value="1"/>
</dbReference>
<feature type="region of interest" description="Disordered" evidence="1">
    <location>
        <begin position="596"/>
        <end position="629"/>
    </location>
</feature>
<reference evidence="2 3" key="1">
    <citation type="submission" date="2019-11" db="EMBL/GenBank/DDBJ databases">
        <title>Venturia inaequalis Genome Resource.</title>
        <authorList>
            <person name="Lichtner F.J."/>
        </authorList>
    </citation>
    <scope>NUCLEOTIDE SEQUENCE [LARGE SCALE GENOMIC DNA]</scope>
    <source>
        <strain evidence="2">Bline_iso_100314</strain>
    </source>
</reference>
<dbReference type="EMBL" id="WNWQ01000008">
    <property type="protein sequence ID" value="KAE9985270.1"/>
    <property type="molecule type" value="Genomic_DNA"/>
</dbReference>
<name>A0A8H3Z477_VENIN</name>
<feature type="compositionally biased region" description="Basic and acidic residues" evidence="1">
    <location>
        <begin position="333"/>
        <end position="347"/>
    </location>
</feature>
<dbReference type="PANTHER" id="PTHR13265">
    <property type="entry name" value="THO COMPLEX SUBUNIT 1"/>
    <property type="match status" value="1"/>
</dbReference>
<organism evidence="2 3">
    <name type="scientific">Venturia inaequalis</name>
    <name type="common">Apple scab fungus</name>
    <dbReference type="NCBI Taxonomy" id="5025"/>
    <lineage>
        <taxon>Eukaryota</taxon>
        <taxon>Fungi</taxon>
        <taxon>Dikarya</taxon>
        <taxon>Ascomycota</taxon>
        <taxon>Pezizomycotina</taxon>
        <taxon>Dothideomycetes</taxon>
        <taxon>Pleosporomycetidae</taxon>
        <taxon>Venturiales</taxon>
        <taxon>Venturiaceae</taxon>
        <taxon>Venturia</taxon>
    </lineage>
</organism>
<dbReference type="Proteomes" id="UP000433883">
    <property type="component" value="Unassembled WGS sequence"/>
</dbReference>
<evidence type="ECO:0000313" key="3">
    <source>
        <dbReference type="Proteomes" id="UP000433883"/>
    </source>
</evidence>
<dbReference type="Pfam" id="PF11957">
    <property type="entry name" value="efThoc1"/>
    <property type="match status" value="1"/>
</dbReference>
<evidence type="ECO:0000313" key="2">
    <source>
        <dbReference type="EMBL" id="KAE9985270.1"/>
    </source>
</evidence>
<protein>
    <recommendedName>
        <fullName evidence="4">Nuclear matrix protein</fullName>
    </recommendedName>
</protein>
<accession>A0A8H3Z477</accession>
<dbReference type="InterPro" id="IPR021861">
    <property type="entry name" value="THO_THOC1"/>
</dbReference>
<evidence type="ECO:0008006" key="4">
    <source>
        <dbReference type="Google" id="ProtNLM"/>
    </source>
</evidence>
<dbReference type="GO" id="GO:0000445">
    <property type="term" value="C:THO complex part of transcription export complex"/>
    <property type="evidence" value="ECO:0007669"/>
    <property type="project" value="TreeGrafter"/>
</dbReference>
<dbReference type="GO" id="GO:0006406">
    <property type="term" value="P:mRNA export from nucleus"/>
    <property type="evidence" value="ECO:0007669"/>
    <property type="project" value="TreeGrafter"/>
</dbReference>